<protein>
    <submittedName>
        <fullName evidence="1">Uncharacterized protein</fullName>
    </submittedName>
</protein>
<organism evidence="1 2">
    <name type="scientific">Parasitella parasitica</name>
    <dbReference type="NCBI Taxonomy" id="35722"/>
    <lineage>
        <taxon>Eukaryota</taxon>
        <taxon>Fungi</taxon>
        <taxon>Fungi incertae sedis</taxon>
        <taxon>Mucoromycota</taxon>
        <taxon>Mucoromycotina</taxon>
        <taxon>Mucoromycetes</taxon>
        <taxon>Mucorales</taxon>
        <taxon>Mucorineae</taxon>
        <taxon>Mucoraceae</taxon>
        <taxon>Parasitella</taxon>
    </lineage>
</organism>
<reference evidence="1 2" key="1">
    <citation type="submission" date="2014-09" db="EMBL/GenBank/DDBJ databases">
        <authorList>
            <person name="Ellenberger Sabrina"/>
        </authorList>
    </citation>
    <scope>NUCLEOTIDE SEQUENCE [LARGE SCALE GENOMIC DNA]</scope>
    <source>
        <strain evidence="1 2">CBS 412.66</strain>
    </source>
</reference>
<dbReference type="AlphaFoldDB" id="A0A0B7N238"/>
<evidence type="ECO:0000313" key="2">
    <source>
        <dbReference type="Proteomes" id="UP000054107"/>
    </source>
</evidence>
<accession>A0A0B7N238</accession>
<dbReference type="OrthoDB" id="2426083at2759"/>
<sequence length="161" mass="17567">MNTTTMDMGLLFSAALFATLVGASITPVTMIFRTMDAISRTFLPADRNPIGCLLLTIPAIIESTTSRYKLAKKLNSATIGDIFELQASGFSPSPIPSSRLPSHLAFAARHQDLTRACLERTALSLYSQDDRPHIQAMLNFASFLKGLHIQPSDDNFAYSQG</sequence>
<keyword evidence="2" id="KW-1185">Reference proteome</keyword>
<gene>
    <name evidence="1" type="primary">PARPA_03119.1 scaffold 6726</name>
</gene>
<dbReference type="EMBL" id="LN721931">
    <property type="protein sequence ID" value="CEP09590.1"/>
    <property type="molecule type" value="Genomic_DNA"/>
</dbReference>
<evidence type="ECO:0000313" key="1">
    <source>
        <dbReference type="EMBL" id="CEP09590.1"/>
    </source>
</evidence>
<name>A0A0B7N238_9FUNG</name>
<proteinExistence type="predicted"/>
<dbReference type="Proteomes" id="UP000054107">
    <property type="component" value="Unassembled WGS sequence"/>
</dbReference>